<name>A0A645B780_9ZZZZ</name>
<dbReference type="AlphaFoldDB" id="A0A645B780"/>
<accession>A0A645B780</accession>
<reference evidence="1" key="1">
    <citation type="submission" date="2019-08" db="EMBL/GenBank/DDBJ databases">
        <authorList>
            <person name="Kucharzyk K."/>
            <person name="Murdoch R.W."/>
            <person name="Higgins S."/>
            <person name="Loffler F."/>
        </authorList>
    </citation>
    <scope>NUCLEOTIDE SEQUENCE</scope>
</reference>
<dbReference type="EMBL" id="VSSQ01017819">
    <property type="protein sequence ID" value="MPM60471.1"/>
    <property type="molecule type" value="Genomic_DNA"/>
</dbReference>
<dbReference type="AntiFam" id="ANF00149">
    <property type="entry name" value="Shadow ORF (opposite cshA)"/>
</dbReference>
<protein>
    <submittedName>
        <fullName evidence="1">Uncharacterized protein</fullName>
    </submittedName>
</protein>
<gene>
    <name evidence="1" type="ORF">SDC9_107322</name>
</gene>
<organism evidence="1">
    <name type="scientific">bioreactor metagenome</name>
    <dbReference type="NCBI Taxonomy" id="1076179"/>
    <lineage>
        <taxon>unclassified sequences</taxon>
        <taxon>metagenomes</taxon>
        <taxon>ecological metagenomes</taxon>
    </lineage>
</organism>
<proteinExistence type="predicted"/>
<sequence>MFENVILETDARLPFDLFGVRRWYPFKLEFRSRMHDHPFELARLTRRKEDEVAALMSRASRASAAVDERLKVLRQAVLEDVAHRVDIQAARRDVRRDKDGDASAAQRRKGVVALALAHVAVYRGGAEADVAELVRDILRLRAGTAKDQRLAGIFPYQHVGESLKTSARGDYIGLLRDLAVRSYVGYERDLFRRVQVLLCERKDLGRHRGGEEPGAFHVVHRFEYRFHLIVEAHIEHMVALVEDDALYVFRFQRAATQMVENTPGRADDHGSAVAQRAYLALHIKAADKRRDAHPEIGSEPCELPGRLLGEFAGRRKDYDLRHPLSGVDLVQKRQGKGERLARTGLRLDDDVVVHDSFILKHRRLDGHRMFKSLALDRFDQRGVQIKI</sequence>
<comment type="caution">
    <text evidence="1">The sequence shown here is derived from an EMBL/GenBank/DDBJ whole genome shotgun (WGS) entry which is preliminary data.</text>
</comment>
<evidence type="ECO:0000313" key="1">
    <source>
        <dbReference type="EMBL" id="MPM60471.1"/>
    </source>
</evidence>